<proteinExistence type="predicted"/>
<accession>A0A7J6NXL7</accession>
<organism evidence="2 3">
    <name type="scientific">Perkinsus olseni</name>
    <name type="common">Perkinsus atlanticus</name>
    <dbReference type="NCBI Taxonomy" id="32597"/>
    <lineage>
        <taxon>Eukaryota</taxon>
        <taxon>Sar</taxon>
        <taxon>Alveolata</taxon>
        <taxon>Perkinsozoa</taxon>
        <taxon>Perkinsea</taxon>
        <taxon>Perkinsida</taxon>
        <taxon>Perkinsidae</taxon>
        <taxon>Perkinsus</taxon>
    </lineage>
</organism>
<evidence type="ECO:0000313" key="2">
    <source>
        <dbReference type="EMBL" id="KAF4688619.1"/>
    </source>
</evidence>
<reference evidence="2 3" key="1">
    <citation type="submission" date="2020-04" db="EMBL/GenBank/DDBJ databases">
        <title>Perkinsus olseni comparative genomics.</title>
        <authorList>
            <person name="Bogema D.R."/>
        </authorList>
    </citation>
    <scope>NUCLEOTIDE SEQUENCE [LARGE SCALE GENOMIC DNA]</scope>
    <source>
        <strain evidence="2">00978-12</strain>
    </source>
</reference>
<comment type="caution">
    <text evidence="2">The sequence shown here is derived from an EMBL/GenBank/DDBJ whole genome shotgun (WGS) entry which is preliminary data.</text>
</comment>
<dbReference type="EMBL" id="JABANP010000146">
    <property type="protein sequence ID" value="KAF4688619.1"/>
    <property type="molecule type" value="Genomic_DNA"/>
</dbReference>
<feature type="region of interest" description="Disordered" evidence="1">
    <location>
        <begin position="117"/>
        <end position="152"/>
    </location>
</feature>
<evidence type="ECO:0000256" key="1">
    <source>
        <dbReference type="SAM" id="MobiDB-lite"/>
    </source>
</evidence>
<gene>
    <name evidence="2" type="ORF">FOZ60_002536</name>
</gene>
<protein>
    <submittedName>
        <fullName evidence="2">Uncharacterized protein</fullName>
    </submittedName>
</protein>
<dbReference type="AlphaFoldDB" id="A0A7J6NXL7"/>
<dbReference type="Proteomes" id="UP000541610">
    <property type="component" value="Unassembled WGS sequence"/>
</dbReference>
<evidence type="ECO:0000313" key="3">
    <source>
        <dbReference type="Proteomes" id="UP000541610"/>
    </source>
</evidence>
<sequence>DGEDGSFLFHPELEILLLSRGKRVTLGLATEAENMVPVTKGPLISWFEGDAQDYSHEAVAELRYDNSGHIEGSLSHLRKIYNSLVSVFANDISQSKQLVRQAIGAFKACKFSLAKPSLRKDEDDGDDDADLGRLQSVQRNIDEMKAKHKAHG</sequence>
<name>A0A7J6NXL7_PEROL</name>
<feature type="non-terminal residue" evidence="2">
    <location>
        <position position="1"/>
    </location>
</feature>